<organism evidence="1 2">
    <name type="scientific">Paramecium octaurelia</name>
    <dbReference type="NCBI Taxonomy" id="43137"/>
    <lineage>
        <taxon>Eukaryota</taxon>
        <taxon>Sar</taxon>
        <taxon>Alveolata</taxon>
        <taxon>Ciliophora</taxon>
        <taxon>Intramacronucleata</taxon>
        <taxon>Oligohymenophorea</taxon>
        <taxon>Peniculida</taxon>
        <taxon>Parameciidae</taxon>
        <taxon>Paramecium</taxon>
    </lineage>
</organism>
<protein>
    <submittedName>
        <fullName evidence="1">Uncharacterized protein</fullName>
    </submittedName>
</protein>
<evidence type="ECO:0000313" key="2">
    <source>
        <dbReference type="Proteomes" id="UP000683925"/>
    </source>
</evidence>
<gene>
    <name evidence="1" type="ORF">POCTA_138.1.T0650034</name>
</gene>
<comment type="caution">
    <text evidence="1">The sequence shown here is derived from an EMBL/GenBank/DDBJ whole genome shotgun (WGS) entry which is preliminary data.</text>
</comment>
<reference evidence="1" key="1">
    <citation type="submission" date="2021-01" db="EMBL/GenBank/DDBJ databases">
        <authorList>
            <consortium name="Genoscope - CEA"/>
            <person name="William W."/>
        </authorList>
    </citation>
    <scope>NUCLEOTIDE SEQUENCE</scope>
</reference>
<dbReference type="EMBL" id="CAJJDP010000064">
    <property type="protein sequence ID" value="CAD8175120.1"/>
    <property type="molecule type" value="Genomic_DNA"/>
</dbReference>
<evidence type="ECO:0000313" key="1">
    <source>
        <dbReference type="EMBL" id="CAD8175120.1"/>
    </source>
</evidence>
<accession>A0A8S1VD58</accession>
<sequence>MNNCLLTPKSKQPKCPNAPKKQYYATRIDDQSIRSVCRVLFTDEPKPSITSTETA</sequence>
<dbReference type="OrthoDB" id="283627at2759"/>
<name>A0A8S1VD58_PAROT</name>
<dbReference type="Proteomes" id="UP000683925">
    <property type="component" value="Unassembled WGS sequence"/>
</dbReference>
<keyword evidence="2" id="KW-1185">Reference proteome</keyword>
<dbReference type="AlphaFoldDB" id="A0A8S1VD58"/>
<proteinExistence type="predicted"/>